<keyword evidence="10" id="KW-0732">Signal</keyword>
<organism evidence="11 12">
    <name type="scientific">Cyclopterus lumpus</name>
    <name type="common">Lumpsucker</name>
    <dbReference type="NCBI Taxonomy" id="8103"/>
    <lineage>
        <taxon>Eukaryota</taxon>
        <taxon>Metazoa</taxon>
        <taxon>Chordata</taxon>
        <taxon>Craniata</taxon>
        <taxon>Vertebrata</taxon>
        <taxon>Euteleostomi</taxon>
        <taxon>Actinopterygii</taxon>
        <taxon>Neopterygii</taxon>
        <taxon>Teleostei</taxon>
        <taxon>Neoteleostei</taxon>
        <taxon>Acanthomorphata</taxon>
        <taxon>Eupercaria</taxon>
        <taxon>Perciformes</taxon>
        <taxon>Cottioidei</taxon>
        <taxon>Cottales</taxon>
        <taxon>Cyclopteridae</taxon>
        <taxon>Cyclopterus</taxon>
    </lineage>
</organism>
<evidence type="ECO:0000256" key="8">
    <source>
        <dbReference type="ARBA" id="ARBA00023242"/>
    </source>
</evidence>
<dbReference type="GeneID" id="117731042"/>
<feature type="compositionally biased region" description="Polar residues" evidence="9">
    <location>
        <begin position="120"/>
        <end position="130"/>
    </location>
</feature>
<evidence type="ECO:0000313" key="12">
    <source>
        <dbReference type="Proteomes" id="UP000694565"/>
    </source>
</evidence>
<dbReference type="InterPro" id="IPR024810">
    <property type="entry name" value="MAB21L/cGLR"/>
</dbReference>
<proteinExistence type="predicted"/>
<dbReference type="OrthoDB" id="9923553at2759"/>
<evidence type="ECO:0000313" key="11">
    <source>
        <dbReference type="Ensembl" id="ENSCLMP00005001395.1"/>
    </source>
</evidence>
<feature type="compositionally biased region" description="Basic and acidic residues" evidence="9">
    <location>
        <begin position="131"/>
        <end position="164"/>
    </location>
</feature>
<reference evidence="11" key="1">
    <citation type="submission" date="2025-08" db="UniProtKB">
        <authorList>
            <consortium name="Ensembl"/>
        </authorList>
    </citation>
    <scope>IDENTIFICATION</scope>
</reference>
<feature type="signal peptide" evidence="10">
    <location>
        <begin position="1"/>
        <end position="20"/>
    </location>
</feature>
<keyword evidence="12" id="KW-1185">Reference proteome</keyword>
<dbReference type="GO" id="GO:0005886">
    <property type="term" value="C:plasma membrane"/>
    <property type="evidence" value="ECO:0007669"/>
    <property type="project" value="UniProtKB-SubCell"/>
</dbReference>
<dbReference type="Gene3D" id="1.10.1410.40">
    <property type="match status" value="1"/>
</dbReference>
<accession>A0A8C2W9Z0</accession>
<feature type="compositionally biased region" description="Polar residues" evidence="9">
    <location>
        <begin position="166"/>
        <end position="175"/>
    </location>
</feature>
<dbReference type="Proteomes" id="UP000694565">
    <property type="component" value="Unplaced"/>
</dbReference>
<dbReference type="SMART" id="SM01265">
    <property type="entry name" value="Mab-21"/>
    <property type="match status" value="1"/>
</dbReference>
<evidence type="ECO:0000256" key="10">
    <source>
        <dbReference type="SAM" id="SignalP"/>
    </source>
</evidence>
<feature type="chain" id="PRO_5034215086" description="Inositol 1,4,5-trisphosphate receptor-interacting protein" evidence="10">
    <location>
        <begin position="21"/>
        <end position="647"/>
    </location>
</feature>
<keyword evidence="5" id="KW-0472">Membrane</keyword>
<keyword evidence="7" id="KW-0325">Glycoprotein</keyword>
<feature type="region of interest" description="Disordered" evidence="9">
    <location>
        <begin position="108"/>
        <end position="209"/>
    </location>
</feature>
<dbReference type="RefSeq" id="XP_034389063.1">
    <property type="nucleotide sequence ID" value="XM_034533172.1"/>
</dbReference>
<evidence type="ECO:0000256" key="7">
    <source>
        <dbReference type="ARBA" id="ARBA00023180"/>
    </source>
</evidence>
<keyword evidence="5" id="KW-1003">Cell membrane</keyword>
<evidence type="ECO:0000256" key="6">
    <source>
        <dbReference type="ARBA" id="ARBA00023054"/>
    </source>
</evidence>
<evidence type="ECO:0000256" key="5">
    <source>
        <dbReference type="ARBA" id="ARBA00022475"/>
    </source>
</evidence>
<evidence type="ECO:0000256" key="3">
    <source>
        <dbReference type="ARBA" id="ARBA00004494"/>
    </source>
</evidence>
<protein>
    <recommendedName>
        <fullName evidence="4">Inositol 1,4,5-trisphosphate receptor-interacting protein</fullName>
    </recommendedName>
</protein>
<evidence type="ECO:0000256" key="2">
    <source>
        <dbReference type="ARBA" id="ARBA00004251"/>
    </source>
</evidence>
<keyword evidence="6" id="KW-0175">Coiled coil</keyword>
<dbReference type="KEGG" id="clum:117731042"/>
<dbReference type="Ensembl" id="ENSCLMT00005001485.1">
    <property type="protein sequence ID" value="ENSCLMP00005001395.1"/>
    <property type="gene ID" value="ENSCLMG00005000784.1"/>
</dbReference>
<dbReference type="PANTHER" id="PTHR10656:SF8">
    <property type="entry name" value="INOSITOL 1,4,5-TRISPHOSPHATE RECEPTOR-INTERACTING PROTEIN"/>
    <property type="match status" value="1"/>
</dbReference>
<keyword evidence="8" id="KW-0539">Nucleus</keyword>
<dbReference type="AlphaFoldDB" id="A0A8C2W9Z0"/>
<evidence type="ECO:0000256" key="4">
    <source>
        <dbReference type="ARBA" id="ARBA00019443"/>
    </source>
</evidence>
<dbReference type="GO" id="GO:0005640">
    <property type="term" value="C:nuclear outer membrane"/>
    <property type="evidence" value="ECO:0007669"/>
    <property type="project" value="UniProtKB-SubCell"/>
</dbReference>
<sequence>MMQDTLLRVLVVALGLLTYPRDEPGVEEWDEIPTVGIQKHEERLLMGCENLDHKMAPVREEMIHTDKQGPQDDIRNIRADQHVTEKDTMSVLKGVTVIHQDLEKEVVDRHSSENGHLIENSDSSWPQNSKSEPETALKTLQIDREPNGDLQLDKKSKQGGDIRTDGSFTDPSRPQRQQEKSEEKVVFSPKEQESPLSHHHAMTSENETSQDIGDWEGDYLWYMWNALSIISMFRFFRKYLGKQSQMKQEEITAFPGTCTTAEVPLPDNDTLQQFHSKCLEVSSDKKWKEFLEGFTKDLFAAMRTVCDSKGGMVIEDFQIVDVCDIIVPFTPPYPYSFQCQLWNGQASDLLPDMQVCGQIKLVENEKTQNGCHCQSPNSDDMVCLLHCETESVKTEMTDVRDVLLCTRNSHFLSKSMVTKWFQSTIKQAWEQISHKYEFELNIRYISAPGALTVRFRSGKKISFSVNPVVKGNTDAHFFINHCSPNNLDTSWTLSLTYYEDSLLEHIAKRLPVNSCHRQTLEIALFLHKRQTALSGSSALKDFHFKAALMHLLLTKDPSQWKPHHVACRLRGLLAFMERSLKKKLLHHVLIGNPLRQRFIELPAEYTHAKTVNLFHPLVVHNGIYKNAVMHFQEMLRNAHMLIHDYLD</sequence>
<gene>
    <name evidence="11" type="primary">LOC117731042</name>
</gene>
<reference evidence="11" key="2">
    <citation type="submission" date="2025-09" db="UniProtKB">
        <authorList>
            <consortium name="Ensembl"/>
        </authorList>
    </citation>
    <scope>IDENTIFICATION</scope>
</reference>
<evidence type="ECO:0000256" key="9">
    <source>
        <dbReference type="SAM" id="MobiDB-lite"/>
    </source>
</evidence>
<feature type="compositionally biased region" description="Basic and acidic residues" evidence="9">
    <location>
        <begin position="176"/>
        <end position="193"/>
    </location>
</feature>
<comment type="subcellular location">
    <subcellularLocation>
        <location evidence="2">Cell membrane</location>
        <topology evidence="2">Single-pass type I membrane protein</topology>
    </subcellularLocation>
    <subcellularLocation>
        <location evidence="3">Nucleus outer membrane</location>
        <topology evidence="3">Single-pass type I membrane protein</topology>
    </subcellularLocation>
</comment>
<dbReference type="PRINTS" id="PR02107">
    <property type="entry name" value="INOS145TPRIP"/>
</dbReference>
<dbReference type="GeneTree" id="ENSGT01050000244827"/>
<name>A0A8C2W9Z0_CYCLU</name>
<dbReference type="PANTHER" id="PTHR10656">
    <property type="entry name" value="CELL FATE DETERMINING PROTEIN MAB21-RELATED"/>
    <property type="match status" value="1"/>
</dbReference>
<dbReference type="InterPro" id="IPR026250">
    <property type="entry name" value="ITPRIP-like"/>
</dbReference>
<evidence type="ECO:0000256" key="1">
    <source>
        <dbReference type="ARBA" id="ARBA00003856"/>
    </source>
</evidence>
<comment type="function">
    <text evidence="1">Enhances Ca(2+)-mediated inhibition of inositol 1,4,5-triphosphate receptor (ITPR) Ca(2+) release.</text>
</comment>